<keyword evidence="3" id="KW-1185">Reference proteome</keyword>
<proteinExistence type="predicted"/>
<dbReference type="EMBL" id="CACTIH010002212">
    <property type="protein sequence ID" value="CAA2974921.1"/>
    <property type="molecule type" value="Genomic_DNA"/>
</dbReference>
<evidence type="ECO:0000313" key="3">
    <source>
        <dbReference type="Proteomes" id="UP000594638"/>
    </source>
</evidence>
<dbReference type="AlphaFoldDB" id="A0A8S0R8U7"/>
<feature type="region of interest" description="Disordered" evidence="1">
    <location>
        <begin position="1"/>
        <end position="29"/>
    </location>
</feature>
<comment type="caution">
    <text evidence="2">The sequence shown here is derived from an EMBL/GenBank/DDBJ whole genome shotgun (WGS) entry which is preliminary data.</text>
</comment>
<sequence>MAFSSLLRSAPSPVLDAGALRPSDRSMVSRRGLGSNVNSVKFQSSISGANISVDSFSTWKSATCSTQPIKATATEIPPTIPKSRSSGKTKVGINGPLFILSHLSTEYL</sequence>
<accession>A0A8S0R8U7</accession>
<protein>
    <submittedName>
        <fullName evidence="2">Glyceraldehyde-3-phosphate dehydrogenase GAPCP2, chloroplastic</fullName>
    </submittedName>
</protein>
<evidence type="ECO:0000313" key="2">
    <source>
        <dbReference type="EMBL" id="CAA2974921.1"/>
    </source>
</evidence>
<dbReference type="Proteomes" id="UP000594638">
    <property type="component" value="Unassembled WGS sequence"/>
</dbReference>
<reference evidence="2 3" key="1">
    <citation type="submission" date="2019-12" db="EMBL/GenBank/DDBJ databases">
        <authorList>
            <person name="Alioto T."/>
            <person name="Alioto T."/>
            <person name="Gomez Garrido J."/>
        </authorList>
    </citation>
    <scope>NUCLEOTIDE SEQUENCE [LARGE SCALE GENOMIC DNA]</scope>
</reference>
<evidence type="ECO:0000256" key="1">
    <source>
        <dbReference type="SAM" id="MobiDB-lite"/>
    </source>
</evidence>
<dbReference type="OrthoDB" id="10544641at2759"/>
<name>A0A8S0R8U7_OLEEU</name>
<dbReference type="Gramene" id="OE9A009883T1">
    <property type="protein sequence ID" value="OE9A009883C1"/>
    <property type="gene ID" value="OE9A009883"/>
</dbReference>
<organism evidence="2 3">
    <name type="scientific">Olea europaea subsp. europaea</name>
    <dbReference type="NCBI Taxonomy" id="158383"/>
    <lineage>
        <taxon>Eukaryota</taxon>
        <taxon>Viridiplantae</taxon>
        <taxon>Streptophyta</taxon>
        <taxon>Embryophyta</taxon>
        <taxon>Tracheophyta</taxon>
        <taxon>Spermatophyta</taxon>
        <taxon>Magnoliopsida</taxon>
        <taxon>eudicotyledons</taxon>
        <taxon>Gunneridae</taxon>
        <taxon>Pentapetalae</taxon>
        <taxon>asterids</taxon>
        <taxon>lamiids</taxon>
        <taxon>Lamiales</taxon>
        <taxon>Oleaceae</taxon>
        <taxon>Oleeae</taxon>
        <taxon>Olea</taxon>
    </lineage>
</organism>
<gene>
    <name evidence="2" type="ORF">OLEA9_A009883</name>
</gene>